<dbReference type="PROSITE" id="PS50234">
    <property type="entry name" value="VWFA"/>
    <property type="match status" value="1"/>
</dbReference>
<sequence length="169" mass="18722">MTRVKQFVIDFASAFMSDASSTGFGAVMYSANVAGVVPLRCNVSLFNFARSVRSLPHPKDGTNTDIGINKMRKMFAARSRPRVPMSGIVITDGRSKLQNRTAIESRLAKAQGIQMFAIGIGYLIDKKELESIASIGNVMTVASFLELQGLIHQLYPKVCPRKFIFYVYF</sequence>
<evidence type="ECO:0000313" key="3">
    <source>
        <dbReference type="Proteomes" id="UP000597762"/>
    </source>
</evidence>
<evidence type="ECO:0000259" key="1">
    <source>
        <dbReference type="PROSITE" id="PS50234"/>
    </source>
</evidence>
<dbReference type="SMART" id="SM00327">
    <property type="entry name" value="VWA"/>
    <property type="match status" value="1"/>
</dbReference>
<keyword evidence="3" id="KW-1185">Reference proteome</keyword>
<dbReference type="SUPFAM" id="SSF53300">
    <property type="entry name" value="vWA-like"/>
    <property type="match status" value="1"/>
</dbReference>
<dbReference type="InterPro" id="IPR036465">
    <property type="entry name" value="vWFA_dom_sf"/>
</dbReference>
<feature type="domain" description="VWFA" evidence="1">
    <location>
        <begin position="1"/>
        <end position="154"/>
    </location>
</feature>
<dbReference type="OrthoDB" id="6081966at2759"/>
<protein>
    <recommendedName>
        <fullName evidence="1">VWFA domain-containing protein</fullName>
    </recommendedName>
</protein>
<organism evidence="2 3">
    <name type="scientific">Acanthosepion pharaonis</name>
    <name type="common">Pharaoh cuttlefish</name>
    <name type="synonym">Sepia pharaonis</name>
    <dbReference type="NCBI Taxonomy" id="158019"/>
    <lineage>
        <taxon>Eukaryota</taxon>
        <taxon>Metazoa</taxon>
        <taxon>Spiralia</taxon>
        <taxon>Lophotrochozoa</taxon>
        <taxon>Mollusca</taxon>
        <taxon>Cephalopoda</taxon>
        <taxon>Coleoidea</taxon>
        <taxon>Decapodiformes</taxon>
        <taxon>Sepiida</taxon>
        <taxon>Sepiina</taxon>
        <taxon>Sepiidae</taxon>
        <taxon>Acanthosepion</taxon>
    </lineage>
</organism>
<dbReference type="PANTHER" id="PTHR24020">
    <property type="entry name" value="COLLAGEN ALPHA"/>
    <property type="match status" value="1"/>
</dbReference>
<accession>A0A812C8P3</accession>
<gene>
    <name evidence="2" type="ORF">SPHA_31517</name>
</gene>
<name>A0A812C8P3_ACAPH</name>
<dbReference type="Gene3D" id="3.40.50.410">
    <property type="entry name" value="von Willebrand factor, type A domain"/>
    <property type="match status" value="1"/>
</dbReference>
<dbReference type="Pfam" id="PF00092">
    <property type="entry name" value="VWA"/>
    <property type="match status" value="1"/>
</dbReference>
<evidence type="ECO:0000313" key="2">
    <source>
        <dbReference type="EMBL" id="CAE1259049.1"/>
    </source>
</evidence>
<dbReference type="InterPro" id="IPR002035">
    <property type="entry name" value="VWF_A"/>
</dbReference>
<dbReference type="InterPro" id="IPR050525">
    <property type="entry name" value="ECM_Assembly_Org"/>
</dbReference>
<dbReference type="EMBL" id="CAHIKZ030001296">
    <property type="protein sequence ID" value="CAE1259049.1"/>
    <property type="molecule type" value="Genomic_DNA"/>
</dbReference>
<dbReference type="AlphaFoldDB" id="A0A812C8P3"/>
<reference evidence="2" key="1">
    <citation type="submission" date="2021-01" db="EMBL/GenBank/DDBJ databases">
        <authorList>
            <person name="Li R."/>
            <person name="Bekaert M."/>
        </authorList>
    </citation>
    <scope>NUCLEOTIDE SEQUENCE</scope>
    <source>
        <strain evidence="2">Farmed</strain>
    </source>
</reference>
<proteinExistence type="predicted"/>
<comment type="caution">
    <text evidence="2">The sequence shown here is derived from an EMBL/GenBank/DDBJ whole genome shotgun (WGS) entry which is preliminary data.</text>
</comment>
<dbReference type="Proteomes" id="UP000597762">
    <property type="component" value="Unassembled WGS sequence"/>
</dbReference>